<accession>A0ABT6CEE5</accession>
<keyword evidence="2" id="KW-0479">Metal-binding</keyword>
<evidence type="ECO:0000256" key="5">
    <source>
        <dbReference type="ARBA" id="ARBA00023014"/>
    </source>
</evidence>
<sequence>MDNVLRNTWYVAAWASELAQGQLLDRTLLGERLVLYRSQDGAPVALANRCPHRFVPLSMGKLCDGGAAIECAYHGLRFDSRGQCVQNPQGEVPKGAGVRSFPATERFSAIWIWFGDPALADPALVPEIAFLEPETWAVGTGVTEVACHYELESDNIMDLSHIEFLHPMFSSEAVRAGAIECRQDGETVWSRRMIYNDDPPEFIRQAFNIPAGKRVDRWLDARWNAPAVIALWTGGVESGRPREDGIDWCSAHLFTPISENRTMYFWALAFPRSMENAEEMALQGREALRYPFEHEDAPIIEAAHANMGGEDFWALRPLILPGDGGAVRARRLLKSMIAREQAGASARQTQTP</sequence>
<evidence type="ECO:0000313" key="8">
    <source>
        <dbReference type="Proteomes" id="UP001222770"/>
    </source>
</evidence>
<name>A0ABT6CEE5_9SPHN</name>
<dbReference type="GO" id="GO:0051213">
    <property type="term" value="F:dioxygenase activity"/>
    <property type="evidence" value="ECO:0007669"/>
    <property type="project" value="UniProtKB-KW"/>
</dbReference>
<dbReference type="Proteomes" id="UP001222770">
    <property type="component" value="Unassembled WGS sequence"/>
</dbReference>
<evidence type="ECO:0000256" key="2">
    <source>
        <dbReference type="ARBA" id="ARBA00022723"/>
    </source>
</evidence>
<proteinExistence type="predicted"/>
<dbReference type="InterPro" id="IPR050584">
    <property type="entry name" value="Cholesterol_7-desaturase"/>
</dbReference>
<keyword evidence="4" id="KW-0408">Iron</keyword>
<dbReference type="InterPro" id="IPR044043">
    <property type="entry name" value="VanA_C_cat"/>
</dbReference>
<dbReference type="SUPFAM" id="SSF50022">
    <property type="entry name" value="ISP domain"/>
    <property type="match status" value="1"/>
</dbReference>
<evidence type="ECO:0000313" key="7">
    <source>
        <dbReference type="EMBL" id="MDF8332176.1"/>
    </source>
</evidence>
<evidence type="ECO:0000256" key="3">
    <source>
        <dbReference type="ARBA" id="ARBA00023002"/>
    </source>
</evidence>
<keyword evidence="5" id="KW-0411">Iron-sulfur</keyword>
<organism evidence="7 8">
    <name type="scientific">Novosphingobium cyanobacteriorum</name>
    <dbReference type="NCBI Taxonomy" id="3024215"/>
    <lineage>
        <taxon>Bacteria</taxon>
        <taxon>Pseudomonadati</taxon>
        <taxon>Pseudomonadota</taxon>
        <taxon>Alphaproteobacteria</taxon>
        <taxon>Sphingomonadales</taxon>
        <taxon>Sphingomonadaceae</taxon>
        <taxon>Novosphingobium</taxon>
    </lineage>
</organism>
<reference evidence="7 8" key="1">
    <citation type="submission" date="2023-03" db="EMBL/GenBank/DDBJ databases">
        <title>Novosphingobium cyanobacteriorum sp. nov., isolated from a eutrophic reservoir during the Microcystis bloom period.</title>
        <authorList>
            <person name="Kang M."/>
            <person name="Le V."/>
            <person name="Ko S.-R."/>
            <person name="Lee S.-A."/>
            <person name="Ahn C.-Y."/>
        </authorList>
    </citation>
    <scope>NUCLEOTIDE SEQUENCE [LARGE SCALE GENOMIC DNA]</scope>
    <source>
        <strain evidence="7 8">HBC54</strain>
    </source>
</reference>
<keyword evidence="7" id="KW-0223">Dioxygenase</keyword>
<dbReference type="Gene3D" id="3.90.380.10">
    <property type="entry name" value="Naphthalene 1,2-dioxygenase Alpha Subunit, Chain A, domain 1"/>
    <property type="match status" value="1"/>
</dbReference>
<dbReference type="PANTHER" id="PTHR21266:SF60">
    <property type="entry name" value="3-KETOSTEROID-9-ALPHA-MONOOXYGENASE, OXYGENASE COMPONENT"/>
    <property type="match status" value="1"/>
</dbReference>
<keyword evidence="1" id="KW-0001">2Fe-2S</keyword>
<comment type="caution">
    <text evidence="7">The sequence shown here is derived from an EMBL/GenBank/DDBJ whole genome shotgun (WGS) entry which is preliminary data.</text>
</comment>
<dbReference type="EMBL" id="JAROCY010000002">
    <property type="protein sequence ID" value="MDF8332176.1"/>
    <property type="molecule type" value="Genomic_DNA"/>
</dbReference>
<dbReference type="PROSITE" id="PS51296">
    <property type="entry name" value="RIESKE"/>
    <property type="match status" value="1"/>
</dbReference>
<keyword evidence="8" id="KW-1185">Reference proteome</keyword>
<keyword evidence="3" id="KW-0560">Oxidoreductase</keyword>
<dbReference type="SUPFAM" id="SSF55961">
    <property type="entry name" value="Bet v1-like"/>
    <property type="match status" value="1"/>
</dbReference>
<dbReference type="Pfam" id="PF00355">
    <property type="entry name" value="Rieske"/>
    <property type="match status" value="1"/>
</dbReference>
<evidence type="ECO:0000259" key="6">
    <source>
        <dbReference type="PROSITE" id="PS51296"/>
    </source>
</evidence>
<dbReference type="Pfam" id="PF19112">
    <property type="entry name" value="VanA_C"/>
    <property type="match status" value="1"/>
</dbReference>
<dbReference type="RefSeq" id="WP_277275335.1">
    <property type="nucleotide sequence ID" value="NZ_JAROCY010000002.1"/>
</dbReference>
<dbReference type="Gene3D" id="2.102.10.10">
    <property type="entry name" value="Rieske [2Fe-2S] iron-sulphur domain"/>
    <property type="match status" value="1"/>
</dbReference>
<protein>
    <submittedName>
        <fullName evidence="7">Aromatic ring-hydroxylating dioxygenase subunit alpha</fullName>
    </submittedName>
</protein>
<dbReference type="InterPro" id="IPR017941">
    <property type="entry name" value="Rieske_2Fe-2S"/>
</dbReference>
<dbReference type="PANTHER" id="PTHR21266">
    <property type="entry name" value="IRON-SULFUR DOMAIN CONTAINING PROTEIN"/>
    <property type="match status" value="1"/>
</dbReference>
<gene>
    <name evidence="7" type="ORF">POM99_03105</name>
</gene>
<evidence type="ECO:0000256" key="1">
    <source>
        <dbReference type="ARBA" id="ARBA00022714"/>
    </source>
</evidence>
<dbReference type="InterPro" id="IPR036922">
    <property type="entry name" value="Rieske_2Fe-2S_sf"/>
</dbReference>
<feature type="domain" description="Rieske" evidence="6">
    <location>
        <begin position="9"/>
        <end position="112"/>
    </location>
</feature>
<evidence type="ECO:0000256" key="4">
    <source>
        <dbReference type="ARBA" id="ARBA00023004"/>
    </source>
</evidence>